<evidence type="ECO:0000259" key="1">
    <source>
        <dbReference type="Pfam" id="PF25298"/>
    </source>
</evidence>
<name>A0A8S1DZV8_9INSE</name>
<accession>A0A8S1DZV8</accession>
<dbReference type="AlphaFoldDB" id="A0A8S1DZV8"/>
<evidence type="ECO:0000313" key="3">
    <source>
        <dbReference type="Proteomes" id="UP000494165"/>
    </source>
</evidence>
<organism evidence="2 3">
    <name type="scientific">Cloeon dipterum</name>
    <dbReference type="NCBI Taxonomy" id="197152"/>
    <lineage>
        <taxon>Eukaryota</taxon>
        <taxon>Metazoa</taxon>
        <taxon>Ecdysozoa</taxon>
        <taxon>Arthropoda</taxon>
        <taxon>Hexapoda</taxon>
        <taxon>Insecta</taxon>
        <taxon>Pterygota</taxon>
        <taxon>Palaeoptera</taxon>
        <taxon>Ephemeroptera</taxon>
        <taxon>Pisciforma</taxon>
        <taxon>Baetidae</taxon>
        <taxon>Cloeon</taxon>
    </lineage>
</organism>
<gene>
    <name evidence="2" type="ORF">CLODIP_2_CD10205</name>
</gene>
<reference evidence="2 3" key="1">
    <citation type="submission" date="2020-04" db="EMBL/GenBank/DDBJ databases">
        <authorList>
            <person name="Alioto T."/>
            <person name="Alioto T."/>
            <person name="Gomez Garrido J."/>
        </authorList>
    </citation>
    <scope>NUCLEOTIDE SEQUENCE [LARGE SCALE GENOMIC DNA]</scope>
</reference>
<dbReference type="OrthoDB" id="6613821at2759"/>
<feature type="domain" description="FP protein C-terminal" evidence="1">
    <location>
        <begin position="235"/>
        <end position="284"/>
    </location>
</feature>
<dbReference type="InterPro" id="IPR057251">
    <property type="entry name" value="FP_C"/>
</dbReference>
<dbReference type="Proteomes" id="UP000494165">
    <property type="component" value="Unassembled WGS sequence"/>
</dbReference>
<evidence type="ECO:0000313" key="2">
    <source>
        <dbReference type="EMBL" id="CAB3386686.1"/>
    </source>
</evidence>
<proteinExistence type="predicted"/>
<dbReference type="Pfam" id="PF25298">
    <property type="entry name" value="Baculo_FP_2nd"/>
    <property type="match status" value="1"/>
</dbReference>
<protein>
    <recommendedName>
        <fullName evidence="1">FP protein C-terminal domain-containing protein</fullName>
    </recommendedName>
</protein>
<dbReference type="EMBL" id="CADEPI010000500">
    <property type="protein sequence ID" value="CAB3386686.1"/>
    <property type="molecule type" value="Genomic_DNA"/>
</dbReference>
<comment type="caution">
    <text evidence="2">The sequence shown here is derived from an EMBL/GenBank/DDBJ whole genome shotgun (WGS) entry which is preliminary data.</text>
</comment>
<keyword evidence="3" id="KW-1185">Reference proteome</keyword>
<sequence>MDCLRVVKDNLQVDPSFRWRVYQPPHRRWSAFSPSRAWKYNSPPWSWRDEIRYQPQTLKSVEDTVENLRDVSQKLREQVSSFQSYVLNPQRTTNKAENTNARMGLDLAHEKHFKLEMEIKKLNIEMNNLKQRNFSNDLELAGIPQCGNEKPFEKLDKLARIIGAPPVSVTVTDAFWLLKFSSASAREVWRKKRKILQELTWPDDCDCPELLDNCSALPSYRRNQQKCIKVYERLTAFNKELLYCTRCAASMYDFKWVWVSNGNILVKRYDESECIKIRCEGDVVEKIIDPGKKTRRY</sequence>